<evidence type="ECO:0000259" key="3">
    <source>
        <dbReference type="Pfam" id="PF01145"/>
    </source>
</evidence>
<evidence type="ECO:0000313" key="4">
    <source>
        <dbReference type="EMBL" id="EED34899.1"/>
    </source>
</evidence>
<feature type="domain" description="Band 7" evidence="3">
    <location>
        <begin position="3"/>
        <end position="133"/>
    </location>
</feature>
<dbReference type="PANTHER" id="PTHR43327">
    <property type="entry name" value="STOMATIN-LIKE PROTEIN 2, MITOCHONDRIAL"/>
    <property type="match status" value="1"/>
</dbReference>
<name>B8KYK2_9GAMM</name>
<evidence type="ECO:0000256" key="2">
    <source>
        <dbReference type="ARBA" id="ARBA00008164"/>
    </source>
</evidence>
<dbReference type="eggNOG" id="COG0330">
    <property type="taxonomic scope" value="Bacteria"/>
</dbReference>
<comment type="subcellular location">
    <subcellularLocation>
        <location evidence="1">Membrane</location>
        <topology evidence="1">Single-pass membrane protein</topology>
    </subcellularLocation>
</comment>
<dbReference type="Proteomes" id="UP000004699">
    <property type="component" value="Unassembled WGS sequence"/>
</dbReference>
<organism evidence="4 5">
    <name type="scientific">Luminiphilus syltensis NOR5-1B</name>
    <dbReference type="NCBI Taxonomy" id="565045"/>
    <lineage>
        <taxon>Bacteria</taxon>
        <taxon>Pseudomonadati</taxon>
        <taxon>Pseudomonadota</taxon>
        <taxon>Gammaproteobacteria</taxon>
        <taxon>Cellvibrionales</taxon>
        <taxon>Halieaceae</taxon>
        <taxon>Luminiphilus</taxon>
    </lineage>
</organism>
<dbReference type="InterPro" id="IPR001107">
    <property type="entry name" value="Band_7"/>
</dbReference>
<dbReference type="PANTHER" id="PTHR43327:SF10">
    <property type="entry name" value="STOMATIN-LIKE PROTEIN 2, MITOCHONDRIAL"/>
    <property type="match status" value="1"/>
</dbReference>
<dbReference type="PRINTS" id="PR00721">
    <property type="entry name" value="STOMATIN"/>
</dbReference>
<evidence type="ECO:0000256" key="1">
    <source>
        <dbReference type="ARBA" id="ARBA00004167"/>
    </source>
</evidence>
<accession>B8KYK2</accession>
<dbReference type="InterPro" id="IPR036013">
    <property type="entry name" value="Band_7/SPFH_dom_sf"/>
</dbReference>
<dbReference type="InterPro" id="IPR001972">
    <property type="entry name" value="Stomatin_HflK_fam"/>
</dbReference>
<dbReference type="GO" id="GO:0005886">
    <property type="term" value="C:plasma membrane"/>
    <property type="evidence" value="ECO:0007669"/>
    <property type="project" value="UniProtKB-ARBA"/>
</dbReference>
<dbReference type="Gene3D" id="3.30.479.30">
    <property type="entry name" value="Band 7 domain"/>
    <property type="match status" value="1"/>
</dbReference>
<dbReference type="AlphaFoldDB" id="B8KYK2"/>
<dbReference type="InterPro" id="IPR050710">
    <property type="entry name" value="Band7/mec-2_domain"/>
</dbReference>
<comment type="similarity">
    <text evidence="2">Belongs to the band 7/mec-2 family.</text>
</comment>
<dbReference type="SUPFAM" id="SSF117892">
    <property type="entry name" value="Band 7/SPFH domain"/>
    <property type="match status" value="1"/>
</dbReference>
<dbReference type="CDD" id="cd08829">
    <property type="entry name" value="SPFH_paraslipin"/>
    <property type="match status" value="1"/>
</dbReference>
<gene>
    <name evidence="4" type="ORF">NOR51B_839</name>
</gene>
<dbReference type="HOGENOM" id="CLU_024949_2_0_6"/>
<dbReference type="EMBL" id="DS999411">
    <property type="protein sequence ID" value="EED34899.1"/>
    <property type="molecule type" value="Genomic_DNA"/>
</dbReference>
<dbReference type="Pfam" id="PF01145">
    <property type="entry name" value="Band_7"/>
    <property type="match status" value="1"/>
</dbReference>
<dbReference type="FunFam" id="3.30.479.30:FF:000004">
    <property type="entry name" value="Putative membrane protease family, stomatin"/>
    <property type="match status" value="1"/>
</dbReference>
<dbReference type="STRING" id="565045.NOR51B_839"/>
<protein>
    <submittedName>
        <fullName evidence="4">Band 7/Mec-2 family protein, putative</fullName>
    </submittedName>
</protein>
<proteinExistence type="inferred from homology"/>
<keyword evidence="5" id="KW-1185">Reference proteome</keyword>
<sequence>MSEQQIDTQPRTCHTRDNVGVTANASVYWAIVDPERALYEVDVLPIALADITLNSLRSYVGSMQLDEVLTNRKQLNERVSADLIDTGQKWGIRISRVEIQELAVNDDTSRAMLQQMEAERKSRATVAEAEGQAKAIRMTAEAERDAAIEKARGEAEALALIAQAETAYLAQISQHLSEEKAAQLLTAQKVLAGYNTISKNPADKVFLPNHFSGVFTLPTNNNRTT</sequence>
<evidence type="ECO:0000313" key="5">
    <source>
        <dbReference type="Proteomes" id="UP000004699"/>
    </source>
</evidence>
<reference evidence="5" key="1">
    <citation type="journal article" date="2013" name="BMC Microbiol.">
        <title>Taxonomy and evolution of bacteriochlorophyll a-containing members of the OM60/NOR5 clade of marine gammaproteobacteria: description of Luminiphilus syltensis gen. nov., sp. nov., reclassification of Haliea rubra as Pseudohaliea rubra gen. nov., comb. nov., and emendation of Chromatocurvus halotolerans.</title>
        <authorList>
            <person name="Spring S."/>
            <person name="Riedel T."/>
            <person name="Sproer C."/>
            <person name="Yan S."/>
            <person name="Harder J."/>
            <person name="Fuchs B.M."/>
        </authorList>
    </citation>
    <scope>NUCLEOTIDE SEQUENCE [LARGE SCALE GENOMIC DNA]</scope>
    <source>
        <strain evidence="5">NOR51-B</strain>
    </source>
</reference>
<dbReference type="GO" id="GO:0098552">
    <property type="term" value="C:side of membrane"/>
    <property type="evidence" value="ECO:0007669"/>
    <property type="project" value="UniProtKB-ARBA"/>
</dbReference>